<evidence type="ECO:0000313" key="4">
    <source>
        <dbReference type="Proteomes" id="UP000252266"/>
    </source>
</evidence>
<accession>A0A154KX10</accession>
<dbReference type="EMBL" id="OBMM01000001">
    <property type="protein sequence ID" value="SOB94471.1"/>
    <property type="molecule type" value="Genomic_DNA"/>
</dbReference>
<dbReference type="AlphaFoldDB" id="A0A154KX10"/>
<name>A0A154KX10_9PROT</name>
<sequence length="90" mass="10309">MLTLRDCIDFSDLREEEILAIAECEHIPLLTALEEGESMVHTPRGRKRIAVMIKSQAEICERTGNTVHAQHLRRVHDAFVNRFGKMVARP</sequence>
<dbReference type="RefSeq" id="WP_062952348.1">
    <property type="nucleotide sequence ID" value="NZ_JALLPZ010000001.1"/>
</dbReference>
<dbReference type="EMBL" id="JPWJ01000010">
    <property type="protein sequence ID" value="RCK47587.1"/>
    <property type="molecule type" value="Genomic_DNA"/>
</dbReference>
<gene>
    <name evidence="2" type="ORF">SAMN05428964_1011059</name>
    <name evidence="1" type="ORF">TH44_18195</name>
</gene>
<organism evidence="1 4">
    <name type="scientific">Thalassospira xiamenensis</name>
    <dbReference type="NCBI Taxonomy" id="220697"/>
    <lineage>
        <taxon>Bacteria</taxon>
        <taxon>Pseudomonadati</taxon>
        <taxon>Pseudomonadota</taxon>
        <taxon>Alphaproteobacteria</taxon>
        <taxon>Rhodospirillales</taxon>
        <taxon>Thalassospiraceae</taxon>
        <taxon>Thalassospira</taxon>
    </lineage>
</organism>
<dbReference type="Proteomes" id="UP000219068">
    <property type="component" value="Unassembled WGS sequence"/>
</dbReference>
<evidence type="ECO:0000313" key="3">
    <source>
        <dbReference type="Proteomes" id="UP000219068"/>
    </source>
</evidence>
<protein>
    <submittedName>
        <fullName evidence="1">Uncharacterized protein</fullName>
    </submittedName>
</protein>
<reference evidence="2 3" key="2">
    <citation type="submission" date="2017-08" db="EMBL/GenBank/DDBJ databases">
        <authorList>
            <person name="de Groot N.N."/>
        </authorList>
    </citation>
    <scope>NUCLEOTIDE SEQUENCE [LARGE SCALE GENOMIC DNA]</scope>
    <source>
        <strain evidence="2 3">USBA 78</strain>
    </source>
</reference>
<evidence type="ECO:0000313" key="1">
    <source>
        <dbReference type="EMBL" id="RCK47587.1"/>
    </source>
</evidence>
<proteinExistence type="predicted"/>
<evidence type="ECO:0000313" key="2">
    <source>
        <dbReference type="EMBL" id="SOB94471.1"/>
    </source>
</evidence>
<reference evidence="1 4" key="1">
    <citation type="submission" date="2014-07" db="EMBL/GenBank/DDBJ databases">
        <title>Draft genome sequence of Thalassospira xiamenensis IB13.</title>
        <authorList>
            <person name="Lai Q."/>
            <person name="Shao Z."/>
        </authorList>
    </citation>
    <scope>NUCLEOTIDE SEQUENCE [LARGE SCALE GENOMIC DNA]</scope>
    <source>
        <strain evidence="1 4">IB13</strain>
    </source>
</reference>
<dbReference type="Proteomes" id="UP000252266">
    <property type="component" value="Unassembled WGS sequence"/>
</dbReference>